<keyword evidence="2" id="KW-1017">Isopeptide bond</keyword>
<evidence type="ECO:0000256" key="7">
    <source>
        <dbReference type="SAM" id="MobiDB-lite"/>
    </source>
</evidence>
<feature type="region of interest" description="Disordered" evidence="7">
    <location>
        <begin position="1577"/>
        <end position="1618"/>
    </location>
</feature>
<feature type="compositionally biased region" description="Basic and acidic residues" evidence="7">
    <location>
        <begin position="2105"/>
        <end position="2117"/>
    </location>
</feature>
<feature type="compositionally biased region" description="Basic and acidic residues" evidence="7">
    <location>
        <begin position="2216"/>
        <end position="2231"/>
    </location>
</feature>
<feature type="region of interest" description="Disordered" evidence="7">
    <location>
        <begin position="524"/>
        <end position="830"/>
    </location>
</feature>
<evidence type="ECO:0000313" key="9">
    <source>
        <dbReference type="EMBL" id="GCB75456.1"/>
    </source>
</evidence>
<feature type="compositionally biased region" description="Basic and acidic residues" evidence="7">
    <location>
        <begin position="243"/>
        <end position="255"/>
    </location>
</feature>
<feature type="region of interest" description="Disordered" evidence="7">
    <location>
        <begin position="1175"/>
        <end position="1223"/>
    </location>
</feature>
<feature type="region of interest" description="Disordered" evidence="7">
    <location>
        <begin position="2454"/>
        <end position="2488"/>
    </location>
</feature>
<feature type="region of interest" description="Disordered" evidence="7">
    <location>
        <begin position="1023"/>
        <end position="1162"/>
    </location>
</feature>
<feature type="region of interest" description="Disordered" evidence="7">
    <location>
        <begin position="1765"/>
        <end position="1784"/>
    </location>
</feature>
<feature type="compositionally biased region" description="Polar residues" evidence="7">
    <location>
        <begin position="1032"/>
        <end position="1043"/>
    </location>
</feature>
<feature type="region of interest" description="Disordered" evidence="7">
    <location>
        <begin position="342"/>
        <end position="400"/>
    </location>
</feature>
<dbReference type="OrthoDB" id="6288785at2759"/>
<gene>
    <name evidence="9" type="ORF">scyTo_0015324</name>
</gene>
<feature type="region of interest" description="Disordered" evidence="7">
    <location>
        <begin position="1"/>
        <end position="65"/>
    </location>
</feature>
<evidence type="ECO:0000256" key="5">
    <source>
        <dbReference type="ARBA" id="ARBA00023242"/>
    </source>
</evidence>
<dbReference type="GO" id="GO:0005634">
    <property type="term" value="C:nucleus"/>
    <property type="evidence" value="ECO:0007669"/>
    <property type="project" value="UniProtKB-SubCell"/>
</dbReference>
<keyword evidence="5" id="KW-0539">Nucleus</keyword>
<accession>A0A401PQQ3</accession>
<evidence type="ECO:0000256" key="2">
    <source>
        <dbReference type="ARBA" id="ARBA00022499"/>
    </source>
</evidence>
<evidence type="ECO:0000256" key="6">
    <source>
        <dbReference type="ARBA" id="ARBA00023306"/>
    </source>
</evidence>
<sequence>MHIAVKENSTNMTKQTGVPEKESDAAISQYGENPRASLSAKLKSGRKSKITPEEGKSENNSGYEKMNNSETLLIDGNATAKPVANVNSPNKNNVSMELYKFQETYTSEAMVTSPAFFDVAVKELNNHLSPKCTPKTTHKSQDFTTLKSLTSGKAVKEIQEIHRRSVEKDSSIFAKTVGMEQVMVNVGKEKAETPKNRGRSSVRNKKLEPTDVQSELVEYTNVSELSTAISEVEDKSVEMEHTAANVAEEKAETPRNRGRPSLRNKNVQCTDIQSEHAESTNVTELSASKSVEIEHPAANVGGEKAETPRKRGRPSLCNKNVQLTDVQSELVEFTNVTEFSARKSEVRDKSVEMEHTEPNVDEEKAETPKQRGRPSLRNKNVQPTEIQPEQAESTNVTELSARKSVEIKHTAADVGEEMAETPKKRGRPSLRNKNVQLAESQSELAEFTNVTELSAGKSVEMVHTAANVGEIKAETPKKRGRPSLRNKNVQCTDIQSEQAESTNITELSTHKYVEMDHTAVNVGEEKAETLRNCRRPSLGNKNVQPTEMQSEQAESTNVTELSASKSVEIEHPAANVGEEKAETPKTHGRPLRNRKVQPTDNQSEQAESTNITELSAGKAVEMDHTAANVDEEKAETPKKRGRPSCNKNVQLTDVQSEQAESTNVTEFSAGKSVEMEHTAANVGQIKAETPKKRGRPSLHKNVQTTENQFEQAESTNVTERSTQKSVEMNHTAANVGEKKAESPKKRGRPSLRNKNVQPTDIQSEQAESTNITEVSAGKSEVEDKSVGMEHTEDNVGEGKAETPKKRGRPPLSNKTVQSTDVQSEQAESAKISEAAIKSNALSKQKSGTPVSTIHLLRKKKESDAPNYPNEVECLKKKGWASKSPQRDLASQQIEKAVAGRDRRSPINTVTVPMERFSSGDVELDLSTSNKGSPAVAATSHLSKKRRSEHEENFYGSSFKRKRVSFGVNLSPEVFDKRMPPSSPLRKGGTPTRVSTPFRCTPRTVLKCASSIGMHPCTIQEFGELNENHPSPMRSTVPSGTSPRQTKKSPAKVPSPGKKSLTKTSINPPAKRTPLVKMPASTKTPSLLDIKQSSDAKTPLPSKTPSLSPTKRSSSAKSPLQNKTPSSATKKPAVAKTLPNLSPRKLVANKMSSPITEGSIDCSPRVRGSFSISQIATPPHLTRSKSSHCTPSSHSLVPQQKASSVKKPSRKSTRRSGSLLAAGHYRRQTGASAANLLVTKSWAQIVKEGVARPQLQCARKKSAVVQKRTKKTSSKVVPACSVKGHFSTGHAASPATIVIGRSQATTIKTPRKAPHVVRPVSLKYKDYDMDESFTGVAEMFSTPIHENENTYPILCTDDSIIKTPEDTGVMAISPLTTPDPRSNRKYDNSVSRLLRCRANFFSSSNDLSESISQVPKVKGKPVKDIVDIKRIMKTPRIKGKPVEDMVGVKRIMKTPRIKGKPVEDMVGVKRIMKTPRVKGIPVEDMVGVKRIMKTPRVKGIPVEDMVGVRRIMKTPKVKEKPVEYFTGLCKLMAEPKPKVESPEVSYVGIKKLFRGDKEMESCDYSGLAEMFSTPVKAEESSDSKLQQASKISSNEQDSDIPPAMPEKIYSDRPTTETSENNLSQIVKQHSDELLTTNNPPHEGRNSSLTSDAPVSRMGQVRTKGVTSPTSKEEFTQQPEQLKASQMCPDFSEGKITESKDGHAALNKWISPTRRSLKERKEMKDTGVEEFPTTVTAIPNNTEETGKMISTRRPLTRKINDIDVKMSLTPNKTTPGKRESPREQSEELIVLKPQARGSLKKKGNFQNAPNVELKELPSSTVKIPTSSKNESPGRAIEEINKLVSPRIKSLRGKKKVQNVHSNKMKELFALGKTIPGRKGSHNGQIDEVNEITSLKSSLECKKEAQNIPEVEVISPPTSAKNCTQDEKPIPVAQIEDVVCTTLRRTQRRKKETENIQVTEVKKSSAVAKSSDGKKSQYGQTEKPDNSPLKMIKQEKNNTENVESGILKNGYASPNPTIKDTEEVKDHPVEDDKALIRVGRPQRRKNINVEETKTTNGYTRKGGARCAHVENIKESNDSQNSLKDQEEVDTTGVNSDPKESVRNGVKTENIKILEKKDLAHSKARSTRGKRGAKDLLLEEVGKDSVPAKRLRKEEELDEAPNKAVHWDPNIATPKLAECTIETLEETVNKTEPSVLERRSQRGKAAKREVNTPVSVKSGDLSRKAVSEHSNRKVNTDACAFHEPTEQKVRPKRNKKDISCEIQAVTKKDKDAENTNEVPAPMKLSPTPIKQSLRGNVRHKVTQEHVKEMSSRNSKRNTRQKLMATTGEEPHVPVRGASGKEKHKVTMPSSKMMAKGEQAKELLVECEDLPEQTEQQQTIVTVDAQLDTVSKQVLLQEDEPIVQKDKSKVLQQTKGALASLLNVDIIVGELALKEKRSHLNVSIGGSEMVDDLDIQSNTEATKGSSTKSNISNAAERASEVRRGTKKTDMVSLNKYEIKENARSKRSVRKGRSSKMIATESEVENLVLDTAEKTLDLPKRASKASTRFKDTQETKSDDKKLPEPAINKLSKTKIATEDAPSVPPEGLQIEKEVVDTAKAPRKGGRRMVKRNTSAVINQELSMDVTEKEQVLSSANKAEKNKRARRGQNCFDKGTAITVAQVENGELMIAPESEPYASASLCPSKRTLRGKRVSAETSDPSPKKTKMEKVTGKVTGQGRRTTKAAVSTKKPLPVTPQPAKPTGRSTRSRK</sequence>
<dbReference type="GO" id="GO:0003677">
    <property type="term" value="F:DNA binding"/>
    <property type="evidence" value="ECO:0007669"/>
    <property type="project" value="InterPro"/>
</dbReference>
<evidence type="ECO:0000256" key="3">
    <source>
        <dbReference type="ARBA" id="ARBA00022553"/>
    </source>
</evidence>
<feature type="region of interest" description="Disordered" evidence="7">
    <location>
        <begin position="1690"/>
        <end position="1709"/>
    </location>
</feature>
<feature type="compositionally biased region" description="Basic and acidic residues" evidence="7">
    <location>
        <begin position="342"/>
        <end position="369"/>
    </location>
</feature>
<feature type="compositionally biased region" description="Polar residues" evidence="7">
    <location>
        <begin position="1815"/>
        <end position="1828"/>
    </location>
</feature>
<dbReference type="SMART" id="SM00384">
    <property type="entry name" value="AT_hook"/>
    <property type="match status" value="9"/>
</dbReference>
<feature type="compositionally biased region" description="Basic and acidic residues" evidence="7">
    <location>
        <begin position="1774"/>
        <end position="1783"/>
    </location>
</feature>
<evidence type="ECO:0000256" key="1">
    <source>
        <dbReference type="ARBA" id="ARBA00004123"/>
    </source>
</evidence>
<dbReference type="EMBL" id="BFAA01008645">
    <property type="protein sequence ID" value="GCB75456.1"/>
    <property type="molecule type" value="Genomic_DNA"/>
</dbReference>
<keyword evidence="6" id="KW-0131">Cell cycle</keyword>
<feature type="compositionally biased region" description="Basic and acidic residues" evidence="7">
    <location>
        <begin position="2016"/>
        <end position="2032"/>
    </location>
</feature>
<dbReference type="GO" id="GO:0005694">
    <property type="term" value="C:chromosome"/>
    <property type="evidence" value="ECO:0007669"/>
    <property type="project" value="TreeGrafter"/>
</dbReference>
<feature type="region of interest" description="Disordered" evidence="7">
    <location>
        <begin position="1814"/>
        <end position="1833"/>
    </location>
</feature>
<keyword evidence="4" id="KW-0832">Ubl conjugation</keyword>
<keyword evidence="10" id="KW-1185">Reference proteome</keyword>
<feature type="compositionally biased region" description="Low complexity" evidence="7">
    <location>
        <begin position="1096"/>
        <end position="1118"/>
    </location>
</feature>
<feature type="compositionally biased region" description="Basic and acidic residues" evidence="7">
    <location>
        <begin position="2695"/>
        <end position="2705"/>
    </location>
</feature>
<feature type="compositionally biased region" description="Polar residues" evidence="7">
    <location>
        <begin position="1632"/>
        <end position="1651"/>
    </location>
</feature>
<feature type="compositionally biased region" description="Polar residues" evidence="7">
    <location>
        <begin position="279"/>
        <end position="289"/>
    </location>
</feature>
<feature type="compositionally biased region" description="Basic and acidic residues" evidence="7">
    <location>
        <begin position="2472"/>
        <end position="2484"/>
    </location>
</feature>
<dbReference type="InterPro" id="IPR017956">
    <property type="entry name" value="AT_hook_DNA-bd_motif"/>
</dbReference>
<evidence type="ECO:0000256" key="4">
    <source>
        <dbReference type="ARBA" id="ARBA00022843"/>
    </source>
</evidence>
<dbReference type="PANTHER" id="PTHR21603">
    <property type="entry name" value="ANTIGEN KI-67-LIKE PROTEIN"/>
    <property type="match status" value="1"/>
</dbReference>
<feature type="compositionally biased region" description="Basic and acidic residues" evidence="7">
    <location>
        <begin position="620"/>
        <end position="638"/>
    </location>
</feature>
<feature type="compositionally biased region" description="Polar residues" evidence="7">
    <location>
        <begin position="263"/>
        <end position="272"/>
    </location>
</feature>
<comment type="caution">
    <text evidence="9">The sequence shown here is derived from an EMBL/GenBank/DDBJ whole genome shotgun (WGS) entry which is preliminary data.</text>
</comment>
<feature type="compositionally biased region" description="Polar residues" evidence="7">
    <location>
        <begin position="377"/>
        <end position="398"/>
    </location>
</feature>
<feature type="compositionally biased region" description="Polar residues" evidence="7">
    <location>
        <begin position="7"/>
        <end position="16"/>
    </location>
</feature>
<feature type="region of interest" description="Disordered" evidence="7">
    <location>
        <begin position="1632"/>
        <end position="1683"/>
    </location>
</feature>
<feature type="compositionally biased region" description="Polar residues" evidence="7">
    <location>
        <begin position="812"/>
        <end position="826"/>
    </location>
</feature>
<feature type="compositionally biased region" description="Polar residues" evidence="7">
    <location>
        <begin position="2454"/>
        <end position="2468"/>
    </location>
</feature>
<feature type="compositionally biased region" description="Basic and acidic residues" evidence="7">
    <location>
        <begin position="2191"/>
        <end position="2206"/>
    </location>
</feature>
<dbReference type="OMA" id="IMKTPRV"/>
<feature type="region of interest" description="Disordered" evidence="7">
    <location>
        <begin position="2186"/>
        <end position="2353"/>
    </location>
</feature>
<dbReference type="STRING" id="75743.A0A401PQQ3"/>
<keyword evidence="3" id="KW-0597">Phosphoprotein</keyword>
<dbReference type="PANTHER" id="PTHR21603:SF17">
    <property type="entry name" value="PROLIFERATION MARKER PROTEIN KI-67"/>
    <property type="match status" value="1"/>
</dbReference>
<reference evidence="9 10" key="1">
    <citation type="journal article" date="2018" name="Nat. Ecol. Evol.">
        <title>Shark genomes provide insights into elasmobranch evolution and the origin of vertebrates.</title>
        <authorList>
            <person name="Hara Y"/>
            <person name="Yamaguchi K"/>
            <person name="Onimaru K"/>
            <person name="Kadota M"/>
            <person name="Koyanagi M"/>
            <person name="Keeley SD"/>
            <person name="Tatsumi K"/>
            <person name="Tanaka K"/>
            <person name="Motone F"/>
            <person name="Kageyama Y"/>
            <person name="Nozu R"/>
            <person name="Adachi N"/>
            <person name="Nishimura O"/>
            <person name="Nakagawa R"/>
            <person name="Tanegashima C"/>
            <person name="Kiyatake I"/>
            <person name="Matsumoto R"/>
            <person name="Murakumo K"/>
            <person name="Nishida K"/>
            <person name="Terakita A"/>
            <person name="Kuratani S"/>
            <person name="Sato K"/>
            <person name="Hyodo S Kuraku.S."/>
        </authorList>
    </citation>
    <scope>NUCLEOTIDE SEQUENCE [LARGE SCALE GENOMIC DNA]</scope>
</reference>
<comment type="subcellular location">
    <subcellularLocation>
        <location evidence="1">Nucleus</location>
    </subcellularLocation>
</comment>
<feature type="compositionally biased region" description="Basic and acidic residues" evidence="7">
    <location>
        <begin position="2128"/>
        <end position="2151"/>
    </location>
</feature>
<feature type="region of interest" description="Disordered" evidence="7">
    <location>
        <begin position="974"/>
        <end position="995"/>
    </location>
</feature>
<dbReference type="InterPro" id="IPR029334">
    <property type="entry name" value="PP1-bd"/>
</dbReference>
<dbReference type="GO" id="GO:0007088">
    <property type="term" value="P:regulation of mitotic nuclear division"/>
    <property type="evidence" value="ECO:0007669"/>
    <property type="project" value="TreeGrafter"/>
</dbReference>
<feature type="compositionally biased region" description="Basic and acidic residues" evidence="7">
    <location>
        <begin position="2064"/>
        <end position="2073"/>
    </location>
</feature>
<feature type="compositionally biased region" description="Polar residues" evidence="7">
    <location>
        <begin position="539"/>
        <end position="565"/>
    </location>
</feature>
<dbReference type="Pfam" id="PF15276">
    <property type="entry name" value="PP1_bind"/>
    <property type="match status" value="1"/>
</dbReference>
<feature type="region of interest" description="Disordered" evidence="7">
    <location>
        <begin position="2670"/>
        <end position="2744"/>
    </location>
</feature>
<feature type="compositionally biased region" description="Polar residues" evidence="7">
    <location>
        <begin position="752"/>
        <end position="773"/>
    </location>
</feature>
<feature type="compositionally biased region" description="Polar residues" evidence="7">
    <location>
        <begin position="596"/>
        <end position="613"/>
    </location>
</feature>
<feature type="compositionally biased region" description="Basic and acidic residues" evidence="7">
    <location>
        <begin position="567"/>
        <end position="585"/>
    </location>
</feature>
<feature type="region of interest" description="Disordered" evidence="7">
    <location>
        <begin position="1944"/>
        <end position="2165"/>
    </location>
</feature>
<feature type="compositionally biased region" description="Polar residues" evidence="7">
    <location>
        <begin position="1119"/>
        <end position="1128"/>
    </location>
</feature>
<organism evidence="9 10">
    <name type="scientific">Scyliorhinus torazame</name>
    <name type="common">Cloudy catshark</name>
    <name type="synonym">Catulus torazame</name>
    <dbReference type="NCBI Taxonomy" id="75743"/>
    <lineage>
        <taxon>Eukaryota</taxon>
        <taxon>Metazoa</taxon>
        <taxon>Chordata</taxon>
        <taxon>Craniata</taxon>
        <taxon>Vertebrata</taxon>
        <taxon>Chondrichthyes</taxon>
        <taxon>Elasmobranchii</taxon>
        <taxon>Galeomorphii</taxon>
        <taxon>Galeoidea</taxon>
        <taxon>Carcharhiniformes</taxon>
        <taxon>Scyliorhinidae</taxon>
        <taxon>Scyliorhinus</taxon>
    </lineage>
</organism>
<protein>
    <recommendedName>
        <fullName evidence="8">PP1-binding domain-containing protein</fullName>
    </recommendedName>
</protein>
<feature type="compositionally biased region" description="Basic residues" evidence="7">
    <location>
        <begin position="586"/>
        <end position="595"/>
    </location>
</feature>
<feature type="compositionally biased region" description="Polar residues" evidence="7">
    <location>
        <begin position="1582"/>
        <end position="1594"/>
    </location>
</feature>
<feature type="compositionally biased region" description="Basic and acidic residues" evidence="7">
    <location>
        <begin position="2542"/>
        <end position="2557"/>
    </location>
</feature>
<evidence type="ECO:0000313" key="10">
    <source>
        <dbReference type="Proteomes" id="UP000288216"/>
    </source>
</evidence>
<feature type="region of interest" description="Disordered" evidence="7">
    <location>
        <begin position="2533"/>
        <end position="2581"/>
    </location>
</feature>
<feature type="compositionally biased region" description="Basic and acidic residues" evidence="7">
    <location>
        <begin position="2297"/>
        <end position="2306"/>
    </location>
</feature>
<dbReference type="GO" id="GO:0051983">
    <property type="term" value="P:regulation of chromosome segregation"/>
    <property type="evidence" value="ECO:0007669"/>
    <property type="project" value="TreeGrafter"/>
</dbReference>
<feature type="domain" description="PP1-binding" evidence="8">
    <location>
        <begin position="959"/>
        <end position="1006"/>
    </location>
</feature>
<feature type="compositionally biased region" description="Basic and acidic residues" evidence="7">
    <location>
        <begin position="1690"/>
        <end position="1701"/>
    </location>
</feature>
<feature type="region of interest" description="Disordered" evidence="7">
    <location>
        <begin position="188"/>
        <end position="210"/>
    </location>
</feature>
<feature type="region of interest" description="Disordered" evidence="7">
    <location>
        <begin position="924"/>
        <end position="948"/>
    </location>
</feature>
<proteinExistence type="predicted"/>
<feature type="compositionally biased region" description="Polar residues" evidence="7">
    <location>
        <begin position="1080"/>
        <end position="1095"/>
    </location>
</feature>
<feature type="compositionally biased region" description="Basic and acidic residues" evidence="7">
    <location>
        <begin position="779"/>
        <end position="804"/>
    </location>
</feature>
<feature type="compositionally biased region" description="Polar residues" evidence="7">
    <location>
        <begin position="700"/>
        <end position="732"/>
    </location>
</feature>
<feature type="region of interest" description="Disordered" evidence="7">
    <location>
        <begin position="243"/>
        <end position="316"/>
    </location>
</feature>
<feature type="compositionally biased region" description="Basic residues" evidence="7">
    <location>
        <begin position="2118"/>
        <end position="2127"/>
    </location>
</feature>
<dbReference type="SMART" id="SM01295">
    <property type="entry name" value="K167R"/>
    <property type="match status" value="1"/>
</dbReference>
<name>A0A401PQQ3_SCYTO</name>
<evidence type="ECO:0000259" key="8">
    <source>
        <dbReference type="Pfam" id="PF15276"/>
    </source>
</evidence>
<feature type="compositionally biased region" description="Polar residues" evidence="7">
    <location>
        <begin position="645"/>
        <end position="666"/>
    </location>
</feature>
<feature type="compositionally biased region" description="Polar residues" evidence="7">
    <location>
        <begin position="1663"/>
        <end position="1682"/>
    </location>
</feature>
<dbReference type="InterPro" id="IPR012568">
    <property type="entry name" value="KI67R"/>
</dbReference>
<dbReference type="Proteomes" id="UP000288216">
    <property type="component" value="Unassembled WGS sequence"/>
</dbReference>